<dbReference type="FunFam" id="3.20.20.450:FF:000001">
    <property type="entry name" value="Cyclic di-GMP phosphodiesterase yahA"/>
    <property type="match status" value="1"/>
</dbReference>
<dbReference type="PROSITE" id="PS50887">
    <property type="entry name" value="GGDEF"/>
    <property type="match status" value="1"/>
</dbReference>
<keyword evidence="3 6" id="KW-0812">Transmembrane</keyword>
<comment type="subcellular location">
    <subcellularLocation>
        <location evidence="1">Cell membrane</location>
        <topology evidence="1">Multi-pass membrane protein</topology>
    </subcellularLocation>
</comment>
<feature type="transmembrane region" description="Helical" evidence="6">
    <location>
        <begin position="23"/>
        <end position="46"/>
    </location>
</feature>
<keyword evidence="5 6" id="KW-0472">Membrane</keyword>
<dbReference type="PANTHER" id="PTHR44757">
    <property type="entry name" value="DIGUANYLATE CYCLASE DGCP"/>
    <property type="match status" value="1"/>
</dbReference>
<dbReference type="GO" id="GO:0005886">
    <property type="term" value="C:plasma membrane"/>
    <property type="evidence" value="ECO:0007669"/>
    <property type="project" value="UniProtKB-SubCell"/>
</dbReference>
<evidence type="ECO:0000313" key="11">
    <source>
        <dbReference type="EMBL" id="RKT57999.1"/>
    </source>
</evidence>
<reference evidence="11 12" key="1">
    <citation type="submission" date="2018-10" db="EMBL/GenBank/DDBJ databases">
        <title>Genomic Encyclopedia of Type Strains, Phase IV (KMG-IV): sequencing the most valuable type-strain genomes for metagenomic binning, comparative biology and taxonomic classification.</title>
        <authorList>
            <person name="Goeker M."/>
        </authorList>
    </citation>
    <scope>NUCLEOTIDE SEQUENCE [LARGE SCALE GENOMIC DNA]</scope>
    <source>
        <strain evidence="11 12">DSM 23841</strain>
    </source>
</reference>
<dbReference type="PROSITE" id="PS50113">
    <property type="entry name" value="PAC"/>
    <property type="match status" value="1"/>
</dbReference>
<dbReference type="Pfam" id="PF02743">
    <property type="entry name" value="dCache_1"/>
    <property type="match status" value="1"/>
</dbReference>
<keyword evidence="2" id="KW-1003">Cell membrane</keyword>
<dbReference type="InterPro" id="IPR013656">
    <property type="entry name" value="PAS_4"/>
</dbReference>
<dbReference type="NCBIfam" id="TIGR00254">
    <property type="entry name" value="GGDEF"/>
    <property type="match status" value="1"/>
</dbReference>
<dbReference type="InterPro" id="IPR000700">
    <property type="entry name" value="PAS-assoc_C"/>
</dbReference>
<keyword evidence="4 6" id="KW-1133">Transmembrane helix</keyword>
<organism evidence="11 12">
    <name type="scientific">Azonexus fungiphilus</name>
    <dbReference type="NCBI Taxonomy" id="146940"/>
    <lineage>
        <taxon>Bacteria</taxon>
        <taxon>Pseudomonadati</taxon>
        <taxon>Pseudomonadota</taxon>
        <taxon>Betaproteobacteria</taxon>
        <taxon>Rhodocyclales</taxon>
        <taxon>Azonexaceae</taxon>
        <taxon>Azonexus</taxon>
    </lineage>
</organism>
<dbReference type="InterPro" id="IPR043128">
    <property type="entry name" value="Rev_trsase/Diguanyl_cyclase"/>
</dbReference>
<evidence type="ECO:0000259" key="10">
    <source>
        <dbReference type="PROSITE" id="PS50887"/>
    </source>
</evidence>
<dbReference type="Pfam" id="PF00990">
    <property type="entry name" value="GGDEF"/>
    <property type="match status" value="1"/>
</dbReference>
<feature type="domain" description="PAC" evidence="8">
    <location>
        <begin position="410"/>
        <end position="466"/>
    </location>
</feature>
<evidence type="ECO:0000259" key="7">
    <source>
        <dbReference type="PROSITE" id="PS50112"/>
    </source>
</evidence>
<evidence type="ECO:0000313" key="12">
    <source>
        <dbReference type="Proteomes" id="UP000270626"/>
    </source>
</evidence>
<evidence type="ECO:0000256" key="6">
    <source>
        <dbReference type="SAM" id="Phobius"/>
    </source>
</evidence>
<dbReference type="InterPro" id="IPR052155">
    <property type="entry name" value="Biofilm_reg_signaling"/>
</dbReference>
<dbReference type="InterPro" id="IPR029787">
    <property type="entry name" value="Nucleotide_cyclase"/>
</dbReference>
<evidence type="ECO:0000256" key="1">
    <source>
        <dbReference type="ARBA" id="ARBA00004651"/>
    </source>
</evidence>
<dbReference type="InterPro" id="IPR001633">
    <property type="entry name" value="EAL_dom"/>
</dbReference>
<feature type="domain" description="PAS" evidence="7">
    <location>
        <begin position="341"/>
        <end position="410"/>
    </location>
</feature>
<comment type="caution">
    <text evidence="11">The sequence shown here is derived from an EMBL/GenBank/DDBJ whole genome shotgun (WGS) entry which is preliminary data.</text>
</comment>
<evidence type="ECO:0000259" key="9">
    <source>
        <dbReference type="PROSITE" id="PS50883"/>
    </source>
</evidence>
<gene>
    <name evidence="11" type="ORF">DFR40_1940</name>
</gene>
<dbReference type="InterPro" id="IPR035919">
    <property type="entry name" value="EAL_sf"/>
</dbReference>
<protein>
    <submittedName>
        <fullName evidence="11">Diguanylate cyclase/phosphodiesterase</fullName>
    </submittedName>
</protein>
<dbReference type="RefSeq" id="WP_211329773.1">
    <property type="nucleotide sequence ID" value="NZ_RBXP01000015.1"/>
</dbReference>
<dbReference type="SUPFAM" id="SSF141868">
    <property type="entry name" value="EAL domain-like"/>
    <property type="match status" value="1"/>
</dbReference>
<dbReference type="SMART" id="SM00052">
    <property type="entry name" value="EAL"/>
    <property type="match status" value="1"/>
</dbReference>
<dbReference type="InterPro" id="IPR000014">
    <property type="entry name" value="PAS"/>
</dbReference>
<dbReference type="PANTHER" id="PTHR44757:SF2">
    <property type="entry name" value="BIOFILM ARCHITECTURE MAINTENANCE PROTEIN MBAA"/>
    <property type="match status" value="1"/>
</dbReference>
<dbReference type="InterPro" id="IPR035965">
    <property type="entry name" value="PAS-like_dom_sf"/>
</dbReference>
<evidence type="ECO:0000259" key="8">
    <source>
        <dbReference type="PROSITE" id="PS50113"/>
    </source>
</evidence>
<dbReference type="Proteomes" id="UP000270626">
    <property type="component" value="Unassembled WGS sequence"/>
</dbReference>
<dbReference type="SMART" id="SM00267">
    <property type="entry name" value="GGDEF"/>
    <property type="match status" value="1"/>
</dbReference>
<dbReference type="CDD" id="cd12915">
    <property type="entry name" value="PDC2_DGC_like"/>
    <property type="match status" value="1"/>
</dbReference>
<dbReference type="CDD" id="cd12914">
    <property type="entry name" value="PDC1_DGC_like"/>
    <property type="match status" value="1"/>
</dbReference>
<name>A0A495W979_9RHOO</name>
<feature type="transmembrane region" description="Helical" evidence="6">
    <location>
        <begin position="299"/>
        <end position="321"/>
    </location>
</feature>
<dbReference type="EMBL" id="RBXP01000015">
    <property type="protein sequence ID" value="RKT57999.1"/>
    <property type="molecule type" value="Genomic_DNA"/>
</dbReference>
<dbReference type="Gene3D" id="3.20.20.450">
    <property type="entry name" value="EAL domain"/>
    <property type="match status" value="1"/>
</dbReference>
<dbReference type="CDD" id="cd01949">
    <property type="entry name" value="GGDEF"/>
    <property type="match status" value="1"/>
</dbReference>
<keyword evidence="12" id="KW-1185">Reference proteome</keyword>
<feature type="domain" description="GGDEF" evidence="10">
    <location>
        <begin position="498"/>
        <end position="631"/>
    </location>
</feature>
<dbReference type="PROSITE" id="PS50883">
    <property type="entry name" value="EAL"/>
    <property type="match status" value="1"/>
</dbReference>
<evidence type="ECO:0000256" key="5">
    <source>
        <dbReference type="ARBA" id="ARBA00023136"/>
    </source>
</evidence>
<dbReference type="PROSITE" id="PS50112">
    <property type="entry name" value="PAS"/>
    <property type="match status" value="1"/>
</dbReference>
<dbReference type="Gene3D" id="3.30.450.20">
    <property type="entry name" value="PAS domain"/>
    <property type="match status" value="3"/>
</dbReference>
<evidence type="ECO:0000256" key="2">
    <source>
        <dbReference type="ARBA" id="ARBA00022475"/>
    </source>
</evidence>
<dbReference type="InterPro" id="IPR033479">
    <property type="entry name" value="dCache_1"/>
</dbReference>
<evidence type="ECO:0000256" key="4">
    <source>
        <dbReference type="ARBA" id="ARBA00022989"/>
    </source>
</evidence>
<dbReference type="AlphaFoldDB" id="A0A495W979"/>
<evidence type="ECO:0000256" key="3">
    <source>
        <dbReference type="ARBA" id="ARBA00022692"/>
    </source>
</evidence>
<dbReference type="SMART" id="SM00091">
    <property type="entry name" value="PAS"/>
    <property type="match status" value="1"/>
</dbReference>
<accession>A0A495W979</accession>
<proteinExistence type="predicted"/>
<dbReference type="InterPro" id="IPR000160">
    <property type="entry name" value="GGDEF_dom"/>
</dbReference>
<dbReference type="Pfam" id="PF08448">
    <property type="entry name" value="PAS_4"/>
    <property type="match status" value="1"/>
</dbReference>
<dbReference type="CDD" id="cd00130">
    <property type="entry name" value="PAS"/>
    <property type="match status" value="1"/>
</dbReference>
<dbReference type="SUPFAM" id="SSF55073">
    <property type="entry name" value="Nucleotide cyclase"/>
    <property type="match status" value="1"/>
</dbReference>
<dbReference type="NCBIfam" id="TIGR00229">
    <property type="entry name" value="sensory_box"/>
    <property type="match status" value="1"/>
</dbReference>
<dbReference type="Pfam" id="PF00563">
    <property type="entry name" value="EAL"/>
    <property type="match status" value="1"/>
</dbReference>
<dbReference type="CDD" id="cd01948">
    <property type="entry name" value="EAL"/>
    <property type="match status" value="1"/>
</dbReference>
<feature type="domain" description="EAL" evidence="9">
    <location>
        <begin position="640"/>
        <end position="894"/>
    </location>
</feature>
<dbReference type="SUPFAM" id="SSF55785">
    <property type="entry name" value="PYP-like sensor domain (PAS domain)"/>
    <property type="match status" value="1"/>
</dbReference>
<sequence>MTFFTARSSTLPRSSHDPWRRKILLALGLVALLSYTALVGGGLYLAHGSQTGFARQALENLGRVLEGHARSTVEKVDTILLATQLQLNADIAGRAPDRRAINPTLARYLSLIAAESQSLRVADASGRFIHDASGKLFSARIDDRDYFHQNRDEPGGSLVISEPLFARITHNWVITLSRRLETPAGEFSGLVQAAVRADYFQAFFASLRLGAGQSVTLIDSERRLIARYPAAPQMLGQPLASERLSAMIASGEQQTSYTTRSAVDGVERLYVVRRVADYPLYVLVGHAEADYLANWHRQLFWGLLSIAVLGAVLSGWIIVWLRTYDRAREIAQGMTRAYETTFRRSRALLDSLPDPAWLSDRRHRLIAVNDAFAGLAGKPAESLLGHTIDQVWPAEAAQPLAELDAAVLAQQCQQKCVDSQAFIGGKLRHFEYIATPVFDDAGELAGIAGVARDITQLHADQERIRHLAEHDLLTDLPNRVLLADHMASALAETLGAQAQIALLFIDLDHFKNVNDTLGHEVGDQLLLQAARRLAENLDERDTISRQGGDEFAILIRGYGSPARLAVIAQRLNDALAQPFVVAGHELRVGASIGISSYPQDGQDIGALLKNADTAMYQAKAAGGGTYRFFTPDMNARISERVTLENSLRQALHDNQIHVHYQPQVDMAEGRLIGFEALVRWHHPVQGEIPPTRFIPIAEESNLINQIGSRVLHEACRQNRAWQDMGLPPVVIAVNLSAVQLRQPELAGHIAAVLADTGLDARWLELEITESAFVRDTERIVEVLQELRGLGIKLSVDDFGTGYSSLGYLKRLPFDRIKIDQSFVRDLPDNGDDIAIVRAIIGIAGSLQKEVIAEGVEQPQQIDFLLAQGCRLMQGYHFGRPADGVQAEVLLRRLGDGGRIPD</sequence>
<dbReference type="Gene3D" id="3.30.70.270">
    <property type="match status" value="1"/>
</dbReference>